<evidence type="ECO:0000313" key="5">
    <source>
        <dbReference type="EMBL" id="KAJ6333728.1"/>
    </source>
</evidence>
<sequence>MGYIPRNLNKDDIVLAGVSRTGKTSLSTYLPQEGYKVPNVRTVNDVKLQKSLFNAVVLTNDKESEAKSVGFSNYSEMDCVREELEFALRIFAQNPFWPVIGNVVQFSNVQLIGSFKDMLVIDS</sequence>
<gene>
    <name evidence="5" type="ORF">OIU77_009580</name>
</gene>
<evidence type="ECO:0000313" key="6">
    <source>
        <dbReference type="Proteomes" id="UP001141253"/>
    </source>
</evidence>
<dbReference type="PANTHER" id="PTHR31756">
    <property type="entry name" value="PYRUVATE, PHOSPHATE DIKINASE REGULATORY PROTEIN 1, CHLOROPLASTIC"/>
    <property type="match status" value="1"/>
</dbReference>
<keyword evidence="4" id="KW-0418">Kinase</keyword>
<keyword evidence="6" id="KW-1185">Reference proteome</keyword>
<comment type="caution">
    <text evidence="5">The sequence shown here is derived from an EMBL/GenBank/DDBJ whole genome shotgun (WGS) entry which is preliminary data.</text>
</comment>
<keyword evidence="3" id="KW-0547">Nucleotide-binding</keyword>
<evidence type="ECO:0000256" key="3">
    <source>
        <dbReference type="ARBA" id="ARBA00022741"/>
    </source>
</evidence>
<evidence type="ECO:0000256" key="4">
    <source>
        <dbReference type="ARBA" id="ARBA00022777"/>
    </source>
</evidence>
<dbReference type="PANTHER" id="PTHR31756:SF3">
    <property type="entry name" value="PYRUVATE, PHOSPHATE DIKINASE REGULATORY PROTEIN 1, CHLOROPLASTIC"/>
    <property type="match status" value="1"/>
</dbReference>
<dbReference type="Pfam" id="PF03618">
    <property type="entry name" value="Kinase-PPPase"/>
    <property type="match status" value="1"/>
</dbReference>
<name>A0ABQ9AFG3_9ROSI</name>
<dbReference type="Proteomes" id="UP001141253">
    <property type="component" value="Chromosome 11"/>
</dbReference>
<keyword evidence="1" id="KW-0723">Serine/threonine-protein kinase</keyword>
<accession>A0ABQ9AFG3</accession>
<proteinExistence type="predicted"/>
<evidence type="ECO:0000256" key="1">
    <source>
        <dbReference type="ARBA" id="ARBA00022527"/>
    </source>
</evidence>
<dbReference type="EMBL" id="JAPFFI010000021">
    <property type="protein sequence ID" value="KAJ6333728.1"/>
    <property type="molecule type" value="Genomic_DNA"/>
</dbReference>
<keyword evidence="2" id="KW-0808">Transferase</keyword>
<reference evidence="5" key="1">
    <citation type="submission" date="2022-10" db="EMBL/GenBank/DDBJ databases">
        <authorList>
            <person name="Hyden B.L."/>
            <person name="Feng K."/>
            <person name="Yates T."/>
            <person name="Jawdy S."/>
            <person name="Smart L.B."/>
            <person name="Muchero W."/>
        </authorList>
    </citation>
    <scope>NUCLEOTIDE SEQUENCE</scope>
    <source>
        <tissue evidence="5">Shoot tip</tissue>
    </source>
</reference>
<organism evidence="5 6">
    <name type="scientific">Salix suchowensis</name>
    <dbReference type="NCBI Taxonomy" id="1278906"/>
    <lineage>
        <taxon>Eukaryota</taxon>
        <taxon>Viridiplantae</taxon>
        <taxon>Streptophyta</taxon>
        <taxon>Embryophyta</taxon>
        <taxon>Tracheophyta</taxon>
        <taxon>Spermatophyta</taxon>
        <taxon>Magnoliopsida</taxon>
        <taxon>eudicotyledons</taxon>
        <taxon>Gunneridae</taxon>
        <taxon>Pentapetalae</taxon>
        <taxon>rosids</taxon>
        <taxon>fabids</taxon>
        <taxon>Malpighiales</taxon>
        <taxon>Salicaceae</taxon>
        <taxon>Saliceae</taxon>
        <taxon>Salix</taxon>
    </lineage>
</organism>
<reference evidence="5" key="2">
    <citation type="journal article" date="2023" name="Int. J. Mol. Sci.">
        <title>De Novo Assembly and Annotation of 11 Diverse Shrub Willow (Salix) Genomes Reveals Novel Gene Organization in Sex-Linked Regions.</title>
        <authorList>
            <person name="Hyden B."/>
            <person name="Feng K."/>
            <person name="Yates T.B."/>
            <person name="Jawdy S."/>
            <person name="Cereghino C."/>
            <person name="Smart L.B."/>
            <person name="Muchero W."/>
        </authorList>
    </citation>
    <scope>NUCLEOTIDE SEQUENCE</scope>
    <source>
        <tissue evidence="5">Shoot tip</tissue>
    </source>
</reference>
<evidence type="ECO:0000256" key="2">
    <source>
        <dbReference type="ARBA" id="ARBA00022679"/>
    </source>
</evidence>
<dbReference type="InterPro" id="IPR005177">
    <property type="entry name" value="Kinase-pyrophosphorylase"/>
</dbReference>
<protein>
    <submittedName>
        <fullName evidence="5">Uncharacterized protein</fullName>
    </submittedName>
</protein>